<keyword evidence="1" id="KW-0472">Membrane</keyword>
<protein>
    <submittedName>
        <fullName evidence="2">Uncharacterized protein</fullName>
    </submittedName>
</protein>
<sequence length="162" mass="17907">MSILEKKTEFKVVNEGITVDQIVQSSPQEIAVSLVEAGAIILPSHGTQDAFFGGTLDTLDFLNENKVPTEIYSTDEDYKELALHGADIWLGTILVKYIFIPVFCGVISSYIYDKLKAQKDDNISLKFIVENKDGKTTTVSFDGKVESLPAAIDEVRKISNED</sequence>
<dbReference type="EMBL" id="JAAONZ010000035">
    <property type="protein sequence ID" value="NHO68511.1"/>
    <property type="molecule type" value="Genomic_DNA"/>
</dbReference>
<organism evidence="2 3">
    <name type="scientific">Pseudomaricurvus hydrocarbonicus</name>
    <dbReference type="NCBI Taxonomy" id="1470433"/>
    <lineage>
        <taxon>Bacteria</taxon>
        <taxon>Pseudomonadati</taxon>
        <taxon>Pseudomonadota</taxon>
        <taxon>Gammaproteobacteria</taxon>
        <taxon>Cellvibrionales</taxon>
        <taxon>Cellvibrionaceae</taxon>
        <taxon>Pseudomaricurvus</taxon>
    </lineage>
</organism>
<accession>A0A9E5MQD0</accession>
<evidence type="ECO:0000313" key="3">
    <source>
        <dbReference type="Proteomes" id="UP000787472"/>
    </source>
</evidence>
<comment type="caution">
    <text evidence="2">The sequence shown here is derived from an EMBL/GenBank/DDBJ whole genome shotgun (WGS) entry which is preliminary data.</text>
</comment>
<evidence type="ECO:0000256" key="1">
    <source>
        <dbReference type="SAM" id="Phobius"/>
    </source>
</evidence>
<name>A0A9E5MQD0_9GAMM</name>
<dbReference type="AlphaFoldDB" id="A0A9E5MQD0"/>
<dbReference type="RefSeq" id="WP_167192476.1">
    <property type="nucleotide sequence ID" value="NZ_JAAONZ010000035.1"/>
</dbReference>
<keyword evidence="1" id="KW-0812">Transmembrane</keyword>
<keyword evidence="3" id="KW-1185">Reference proteome</keyword>
<feature type="transmembrane region" description="Helical" evidence="1">
    <location>
        <begin position="88"/>
        <end position="112"/>
    </location>
</feature>
<proteinExistence type="predicted"/>
<reference evidence="2" key="1">
    <citation type="submission" date="2020-03" db="EMBL/GenBank/DDBJ databases">
        <authorList>
            <person name="Guo F."/>
        </authorList>
    </citation>
    <scope>NUCLEOTIDE SEQUENCE</scope>
    <source>
        <strain evidence="2">JCM 30134</strain>
    </source>
</reference>
<evidence type="ECO:0000313" key="2">
    <source>
        <dbReference type="EMBL" id="NHO68511.1"/>
    </source>
</evidence>
<gene>
    <name evidence="2" type="ORF">G8770_23410</name>
</gene>
<keyword evidence="1" id="KW-1133">Transmembrane helix</keyword>
<dbReference type="Proteomes" id="UP000787472">
    <property type="component" value="Unassembled WGS sequence"/>
</dbReference>